<name>A0A7D9KWK9_PARCT</name>
<keyword evidence="2" id="KW-1185">Reference proteome</keyword>
<protein>
    <submittedName>
        <fullName evidence="1">Uncharacterized protein</fullName>
    </submittedName>
</protein>
<evidence type="ECO:0000313" key="2">
    <source>
        <dbReference type="Proteomes" id="UP001152795"/>
    </source>
</evidence>
<comment type="caution">
    <text evidence="1">The sequence shown here is derived from an EMBL/GenBank/DDBJ whole genome shotgun (WGS) entry which is preliminary data.</text>
</comment>
<dbReference type="Proteomes" id="UP001152795">
    <property type="component" value="Unassembled WGS sequence"/>
</dbReference>
<dbReference type="OrthoDB" id="6126005at2759"/>
<reference evidence="1" key="1">
    <citation type="submission" date="2020-04" db="EMBL/GenBank/DDBJ databases">
        <authorList>
            <person name="Alioto T."/>
            <person name="Alioto T."/>
            <person name="Gomez Garrido J."/>
        </authorList>
    </citation>
    <scope>NUCLEOTIDE SEQUENCE</scope>
    <source>
        <strain evidence="1">A484AB</strain>
    </source>
</reference>
<dbReference type="InterPro" id="IPR036514">
    <property type="entry name" value="SGNH_hydro_sf"/>
</dbReference>
<dbReference type="SUPFAM" id="SSF52266">
    <property type="entry name" value="SGNH hydrolase"/>
    <property type="match status" value="1"/>
</dbReference>
<dbReference type="EMBL" id="CACRXK020011580">
    <property type="protein sequence ID" value="CAB4021713.1"/>
    <property type="molecule type" value="Genomic_DNA"/>
</dbReference>
<evidence type="ECO:0000313" key="1">
    <source>
        <dbReference type="EMBL" id="CAB4021713.1"/>
    </source>
</evidence>
<sequence length="160" mass="18100">MQDQVSKLLANDLSTQENCWQPVDKTVKSGKTTMLNKTGKTTISNDVNGDKSSSLWCHANSFSVLGELYTSCGETEERQSEIISTNKAKHDEQWEIPWSKAININLQIRKPDNIVLHVGTNDTKNRKVTEIMNHIDNLCQEIKEAAPGAEIDQPRREYEI</sequence>
<gene>
    <name evidence="1" type="ORF">PACLA_8A038136</name>
</gene>
<proteinExistence type="predicted"/>
<dbReference type="Gene3D" id="3.40.50.1110">
    <property type="entry name" value="SGNH hydrolase"/>
    <property type="match status" value="1"/>
</dbReference>
<dbReference type="AlphaFoldDB" id="A0A7D9KWK9"/>
<accession>A0A7D9KWK9</accession>
<organism evidence="1 2">
    <name type="scientific">Paramuricea clavata</name>
    <name type="common">Red gorgonian</name>
    <name type="synonym">Violescent sea-whip</name>
    <dbReference type="NCBI Taxonomy" id="317549"/>
    <lineage>
        <taxon>Eukaryota</taxon>
        <taxon>Metazoa</taxon>
        <taxon>Cnidaria</taxon>
        <taxon>Anthozoa</taxon>
        <taxon>Octocorallia</taxon>
        <taxon>Malacalcyonacea</taxon>
        <taxon>Plexauridae</taxon>
        <taxon>Paramuricea</taxon>
    </lineage>
</organism>